<gene>
    <name evidence="1" type="ORF">AWB74_04551</name>
</gene>
<comment type="caution">
    <text evidence="1">The sequence shown here is derived from an EMBL/GenBank/DDBJ whole genome shotgun (WGS) entry which is preliminary data.</text>
</comment>
<keyword evidence="2" id="KW-1185">Reference proteome</keyword>
<evidence type="ECO:0000313" key="1">
    <source>
        <dbReference type="EMBL" id="SAL73821.1"/>
    </source>
</evidence>
<evidence type="ECO:0000313" key="2">
    <source>
        <dbReference type="Proteomes" id="UP000055019"/>
    </source>
</evidence>
<dbReference type="AntiFam" id="ANF00178">
    <property type="entry name" value="Shadow ORF (opposite dhbF)"/>
</dbReference>
<sequence length="399" mass="44328">MRDELSFDLTEFDAEAAYLDLMIVTAEELDVAIGAITCEIAGAVHAGAGYEWTGDEPLCSECGAPQIAARQSSTADVKLAGHAQRYGAQIFVEYVGLRVGERLSDRNRYAIGNGIAQRMSQHAHSRFGRSIVIEDAHAGLECLQGRDPVGSRRLSAQHEQLPRQCRRRFVRDVHERPQMSGHDLQNVDVPFTHILSEQVTIGGALVRQHMQFVARHQRAEQDRIAEIGGDGGSERHPARRGHVHSGEHAAQVIAKVPMTQDDTLWLAGRAGRIDHISRILRTRVDGGRGGGTAVDQTFIGVDADDLHVLRDIGEAIEKLVLSDEQRYVCVVEHVREPLRDGRGIERHVSTTCLQYCHQRDNHLDATLHAQRHTIFRTHAQCDQMMRKSIGACVELRVGE</sequence>
<organism evidence="1 2">
    <name type="scientific">Caballeronia arvi</name>
    <dbReference type="NCBI Taxonomy" id="1777135"/>
    <lineage>
        <taxon>Bacteria</taxon>
        <taxon>Pseudomonadati</taxon>
        <taxon>Pseudomonadota</taxon>
        <taxon>Betaproteobacteria</taxon>
        <taxon>Burkholderiales</taxon>
        <taxon>Burkholderiaceae</taxon>
        <taxon>Caballeronia</taxon>
    </lineage>
</organism>
<dbReference type="EMBL" id="FCOM02000021">
    <property type="protein sequence ID" value="SAL73821.1"/>
    <property type="molecule type" value="Genomic_DNA"/>
</dbReference>
<proteinExistence type="predicted"/>
<dbReference type="Proteomes" id="UP000055019">
    <property type="component" value="Unassembled WGS sequence"/>
</dbReference>
<reference evidence="1" key="1">
    <citation type="submission" date="2016-01" db="EMBL/GenBank/DDBJ databases">
        <authorList>
            <person name="Peeters C."/>
        </authorList>
    </citation>
    <scope>NUCLEOTIDE SEQUENCE [LARGE SCALE GENOMIC DNA]</scope>
    <source>
        <strain evidence="1">LMG 29317</strain>
    </source>
</reference>
<protein>
    <submittedName>
        <fullName evidence="1">Uncharacterized protein</fullName>
    </submittedName>
</protein>
<name>A0A158JZT7_9BURK</name>
<accession>A0A158JZT7</accession>
<dbReference type="AlphaFoldDB" id="A0A158JZT7"/>